<dbReference type="InterPro" id="IPR036390">
    <property type="entry name" value="WH_DNA-bd_sf"/>
</dbReference>
<dbReference type="Gene3D" id="3.40.1410.10">
    <property type="entry name" value="Chorismate lyase-like"/>
    <property type="match status" value="1"/>
</dbReference>
<keyword evidence="3" id="KW-0804">Transcription</keyword>
<dbReference type="PANTHER" id="PTHR44846">
    <property type="entry name" value="MANNOSYL-D-GLYCERATE TRANSPORT/METABOLISM SYSTEM REPRESSOR MNGR-RELATED"/>
    <property type="match status" value="1"/>
</dbReference>
<dbReference type="Gene3D" id="1.10.10.10">
    <property type="entry name" value="Winged helix-like DNA-binding domain superfamily/Winged helix DNA-binding domain"/>
    <property type="match status" value="1"/>
</dbReference>
<dbReference type="SUPFAM" id="SSF64288">
    <property type="entry name" value="Chorismate lyase-like"/>
    <property type="match status" value="1"/>
</dbReference>
<dbReference type="AlphaFoldDB" id="A0A2T1AGF7"/>
<sequence>MTPLNDLDRDTPTALPIYMQISEFLIREIAAGRLVDGQRLPPEREMAKSHGTTVRTLRKSLYELEKKGLLERVQGSGNYIHANHKAQSVYSMFRLELTTGGGLPTADILEVAAVEKPADLPVFGTADHGTRVRRLRFLNRIPIAVEEIWLDGDAGIIKPEQMSDSLYRTYQMQLGLIIARAEDRVSIGHVPDWAPNSFALRPGTLTGYIERFSWAEVAAPVEFSRTWFDTNKALYVQRLI</sequence>
<dbReference type="SUPFAM" id="SSF46785">
    <property type="entry name" value="Winged helix' DNA-binding domain"/>
    <property type="match status" value="1"/>
</dbReference>
<dbReference type="GO" id="GO:0045892">
    <property type="term" value="P:negative regulation of DNA-templated transcription"/>
    <property type="evidence" value="ECO:0007669"/>
    <property type="project" value="TreeGrafter"/>
</dbReference>
<evidence type="ECO:0000256" key="1">
    <source>
        <dbReference type="ARBA" id="ARBA00023015"/>
    </source>
</evidence>
<dbReference type="SMART" id="SM00345">
    <property type="entry name" value="HTH_GNTR"/>
    <property type="match status" value="1"/>
</dbReference>
<dbReference type="GO" id="GO:0003677">
    <property type="term" value="F:DNA binding"/>
    <property type="evidence" value="ECO:0007669"/>
    <property type="project" value="UniProtKB-KW"/>
</dbReference>
<keyword evidence="1" id="KW-0805">Transcription regulation</keyword>
<keyword evidence="2" id="KW-0238">DNA-binding</keyword>
<gene>
    <name evidence="5" type="ORF">CLV89_106170</name>
</gene>
<name>A0A2T1AGF7_TRISK</name>
<comment type="caution">
    <text evidence="5">The sequence shown here is derived from an EMBL/GenBank/DDBJ whole genome shotgun (WGS) entry which is preliminary data.</text>
</comment>
<dbReference type="CDD" id="cd07377">
    <property type="entry name" value="WHTH_GntR"/>
    <property type="match status" value="1"/>
</dbReference>
<organism evidence="5 6">
    <name type="scientific">Tritonibacter scottomollicae</name>
    <name type="common">Epibacterium scottomollicae</name>
    <dbReference type="NCBI Taxonomy" id="483013"/>
    <lineage>
        <taxon>Bacteria</taxon>
        <taxon>Pseudomonadati</taxon>
        <taxon>Pseudomonadota</taxon>
        <taxon>Alphaproteobacteria</taxon>
        <taxon>Rhodobacterales</taxon>
        <taxon>Paracoccaceae</taxon>
        <taxon>Tritonibacter</taxon>
    </lineage>
</organism>
<evidence type="ECO:0000313" key="6">
    <source>
        <dbReference type="Proteomes" id="UP000237718"/>
    </source>
</evidence>
<dbReference type="InterPro" id="IPR000524">
    <property type="entry name" value="Tscrpt_reg_HTH_GntR"/>
</dbReference>
<dbReference type="PROSITE" id="PS50949">
    <property type="entry name" value="HTH_GNTR"/>
    <property type="match status" value="1"/>
</dbReference>
<accession>A0A2T1AGF7</accession>
<dbReference type="PANTHER" id="PTHR44846:SF1">
    <property type="entry name" value="MANNOSYL-D-GLYCERATE TRANSPORT_METABOLISM SYSTEM REPRESSOR MNGR-RELATED"/>
    <property type="match status" value="1"/>
</dbReference>
<dbReference type="InterPro" id="IPR028978">
    <property type="entry name" value="Chorismate_lyase_/UTRA_dom_sf"/>
</dbReference>
<feature type="domain" description="HTH gntR-type" evidence="4">
    <location>
        <begin position="15"/>
        <end position="83"/>
    </location>
</feature>
<evidence type="ECO:0000256" key="2">
    <source>
        <dbReference type="ARBA" id="ARBA00023125"/>
    </source>
</evidence>
<dbReference type="RefSeq" id="WP_106163892.1">
    <property type="nucleotide sequence ID" value="NZ_JAGDDX010000006.1"/>
</dbReference>
<dbReference type="OrthoDB" id="9794015at2"/>
<dbReference type="EMBL" id="PVUF01000006">
    <property type="protein sequence ID" value="PRZ47637.1"/>
    <property type="molecule type" value="Genomic_DNA"/>
</dbReference>
<dbReference type="InterPro" id="IPR050679">
    <property type="entry name" value="Bact_HTH_transcr_reg"/>
</dbReference>
<evidence type="ECO:0000313" key="5">
    <source>
        <dbReference type="EMBL" id="PRZ47637.1"/>
    </source>
</evidence>
<reference evidence="5 6" key="1">
    <citation type="submission" date="2018-03" db="EMBL/GenBank/DDBJ databases">
        <title>Genomic Encyclopedia of Archaeal and Bacterial Type Strains, Phase II (KMG-II): from individual species to whole genera.</title>
        <authorList>
            <person name="Goeker M."/>
        </authorList>
    </citation>
    <scope>NUCLEOTIDE SEQUENCE [LARGE SCALE GENOMIC DNA]</scope>
    <source>
        <strain evidence="5 6">DSM 25328</strain>
    </source>
</reference>
<evidence type="ECO:0000259" key="4">
    <source>
        <dbReference type="PROSITE" id="PS50949"/>
    </source>
</evidence>
<dbReference type="Proteomes" id="UP000237718">
    <property type="component" value="Unassembled WGS sequence"/>
</dbReference>
<protein>
    <submittedName>
        <fullName evidence="5">GntR family transcriptional regulator</fullName>
    </submittedName>
</protein>
<evidence type="ECO:0000256" key="3">
    <source>
        <dbReference type="ARBA" id="ARBA00023163"/>
    </source>
</evidence>
<dbReference type="Pfam" id="PF00392">
    <property type="entry name" value="GntR"/>
    <property type="match status" value="1"/>
</dbReference>
<dbReference type="SMART" id="SM00866">
    <property type="entry name" value="UTRA"/>
    <property type="match status" value="1"/>
</dbReference>
<dbReference type="InterPro" id="IPR036388">
    <property type="entry name" value="WH-like_DNA-bd_sf"/>
</dbReference>
<dbReference type="InterPro" id="IPR011663">
    <property type="entry name" value="UTRA"/>
</dbReference>
<dbReference type="Pfam" id="PF07702">
    <property type="entry name" value="UTRA"/>
    <property type="match status" value="1"/>
</dbReference>
<proteinExistence type="predicted"/>
<dbReference type="GO" id="GO:0003700">
    <property type="term" value="F:DNA-binding transcription factor activity"/>
    <property type="evidence" value="ECO:0007669"/>
    <property type="project" value="InterPro"/>
</dbReference>